<name>A0ABP7T3W3_9BURK</name>
<accession>A0ABP7T3W3</accession>
<comment type="caution">
    <text evidence="1">The sequence shown here is derived from an EMBL/GenBank/DDBJ whole genome shotgun (WGS) entry which is preliminary data.</text>
</comment>
<organism evidence="1 2">
    <name type="scientific">Actimicrobium antarcticum</name>
    <dbReference type="NCBI Taxonomy" id="1051899"/>
    <lineage>
        <taxon>Bacteria</taxon>
        <taxon>Pseudomonadati</taxon>
        <taxon>Pseudomonadota</taxon>
        <taxon>Betaproteobacteria</taxon>
        <taxon>Burkholderiales</taxon>
        <taxon>Oxalobacteraceae</taxon>
        <taxon>Actimicrobium</taxon>
    </lineage>
</organism>
<gene>
    <name evidence="1" type="ORF">GCM10022212_16180</name>
</gene>
<keyword evidence="2" id="KW-1185">Reference proteome</keyword>
<reference evidence="2" key="1">
    <citation type="journal article" date="2019" name="Int. J. Syst. Evol. Microbiol.">
        <title>The Global Catalogue of Microorganisms (GCM) 10K type strain sequencing project: providing services to taxonomists for standard genome sequencing and annotation.</title>
        <authorList>
            <consortium name="The Broad Institute Genomics Platform"/>
            <consortium name="The Broad Institute Genome Sequencing Center for Infectious Disease"/>
            <person name="Wu L."/>
            <person name="Ma J."/>
        </authorList>
    </citation>
    <scope>NUCLEOTIDE SEQUENCE [LARGE SCALE GENOMIC DNA]</scope>
    <source>
        <strain evidence="2">JCM 16673</strain>
    </source>
</reference>
<dbReference type="RefSeq" id="WP_344762778.1">
    <property type="nucleotide sequence ID" value="NZ_BAAAZE010000008.1"/>
</dbReference>
<evidence type="ECO:0000313" key="1">
    <source>
        <dbReference type="EMBL" id="GAA4020444.1"/>
    </source>
</evidence>
<dbReference type="EMBL" id="BAAAZE010000008">
    <property type="protein sequence ID" value="GAA4020444.1"/>
    <property type="molecule type" value="Genomic_DNA"/>
</dbReference>
<sequence>MKTLSFAPPVDHFSVPSLALLAKKFSAILPLTPVVTGARGLALADIADISLRTTAKHGLTVSRRLRLAADL</sequence>
<dbReference type="Proteomes" id="UP001501353">
    <property type="component" value="Unassembled WGS sequence"/>
</dbReference>
<proteinExistence type="predicted"/>
<protein>
    <submittedName>
        <fullName evidence="1">Uncharacterized protein</fullName>
    </submittedName>
</protein>
<evidence type="ECO:0000313" key="2">
    <source>
        <dbReference type="Proteomes" id="UP001501353"/>
    </source>
</evidence>